<evidence type="ECO:0000256" key="3">
    <source>
        <dbReference type="ARBA" id="ARBA00011245"/>
    </source>
</evidence>
<organism evidence="15 16">
    <name type="scientific">Methylotenera versatilis (strain 301)</name>
    <dbReference type="NCBI Taxonomy" id="666681"/>
    <lineage>
        <taxon>Bacteria</taxon>
        <taxon>Pseudomonadati</taxon>
        <taxon>Pseudomonadota</taxon>
        <taxon>Betaproteobacteria</taxon>
        <taxon>Nitrosomonadales</taxon>
        <taxon>Methylophilaceae</taxon>
        <taxon>Methylotenera</taxon>
    </lineage>
</organism>
<dbReference type="Proteomes" id="UP000000383">
    <property type="component" value="Chromosome"/>
</dbReference>
<evidence type="ECO:0000256" key="2">
    <source>
        <dbReference type="ARBA" id="ARBA00009696"/>
    </source>
</evidence>
<keyword evidence="11 13" id="KW-0998">Cell outer membrane</keyword>
<evidence type="ECO:0000256" key="4">
    <source>
        <dbReference type="ARBA" id="ARBA00016202"/>
    </source>
</evidence>
<evidence type="ECO:0000256" key="7">
    <source>
        <dbReference type="ARBA" id="ARBA00022927"/>
    </source>
</evidence>
<evidence type="ECO:0000256" key="1">
    <source>
        <dbReference type="ARBA" id="ARBA00004459"/>
    </source>
</evidence>
<name>D7DKN0_METV0</name>
<keyword evidence="8 13" id="KW-0472">Membrane</keyword>
<dbReference type="RefSeq" id="WP_013148785.1">
    <property type="nucleotide sequence ID" value="NC_014207.1"/>
</dbReference>
<keyword evidence="9 13" id="KW-0564">Palmitate</keyword>
<evidence type="ECO:0000256" key="9">
    <source>
        <dbReference type="ARBA" id="ARBA00023139"/>
    </source>
</evidence>
<dbReference type="PROSITE" id="PS51257">
    <property type="entry name" value="PROKAR_LIPOPROTEIN"/>
    <property type="match status" value="1"/>
</dbReference>
<keyword evidence="7 13" id="KW-0653">Protein transport</keyword>
<evidence type="ECO:0000256" key="10">
    <source>
        <dbReference type="ARBA" id="ARBA00023186"/>
    </source>
</evidence>
<keyword evidence="6 13" id="KW-0732">Signal</keyword>
<keyword evidence="12 13" id="KW-0449">Lipoprotein</keyword>
<dbReference type="AlphaFoldDB" id="D7DKN0"/>
<evidence type="ECO:0000256" key="12">
    <source>
        <dbReference type="ARBA" id="ARBA00023288"/>
    </source>
</evidence>
<keyword evidence="10 13" id="KW-0143">Chaperone</keyword>
<keyword evidence="5 13" id="KW-0813">Transport</keyword>
<dbReference type="InterPro" id="IPR029046">
    <property type="entry name" value="LolA/LolB/LppX"/>
</dbReference>
<gene>
    <name evidence="13" type="primary">lolB</name>
    <name evidence="15" type="ordered locus">M301_2107</name>
</gene>
<keyword evidence="16" id="KW-1185">Reference proteome</keyword>
<dbReference type="eggNOG" id="COG3017">
    <property type="taxonomic scope" value="Bacteria"/>
</dbReference>
<dbReference type="Gene3D" id="2.50.20.10">
    <property type="entry name" value="Lipoprotein localisation LolA/LolB/LppX"/>
    <property type="match status" value="1"/>
</dbReference>
<dbReference type="SUPFAM" id="SSF89392">
    <property type="entry name" value="Prokaryotic lipoproteins and lipoprotein localization factors"/>
    <property type="match status" value="1"/>
</dbReference>
<dbReference type="InterPro" id="IPR004565">
    <property type="entry name" value="OM_lipoprot_LolB"/>
</dbReference>
<evidence type="ECO:0000256" key="6">
    <source>
        <dbReference type="ARBA" id="ARBA00022729"/>
    </source>
</evidence>
<evidence type="ECO:0000256" key="8">
    <source>
        <dbReference type="ARBA" id="ARBA00023136"/>
    </source>
</evidence>
<dbReference type="NCBIfam" id="TIGR00548">
    <property type="entry name" value="lolB"/>
    <property type="match status" value="1"/>
</dbReference>
<dbReference type="HAMAP" id="MF_00233">
    <property type="entry name" value="LolB"/>
    <property type="match status" value="1"/>
</dbReference>
<evidence type="ECO:0000256" key="14">
    <source>
        <dbReference type="SAM" id="SignalP"/>
    </source>
</evidence>
<evidence type="ECO:0000256" key="13">
    <source>
        <dbReference type="HAMAP-Rule" id="MF_00233"/>
    </source>
</evidence>
<comment type="similarity">
    <text evidence="2 13">Belongs to the LolB family.</text>
</comment>
<dbReference type="GO" id="GO:0015031">
    <property type="term" value="P:protein transport"/>
    <property type="evidence" value="ECO:0007669"/>
    <property type="project" value="UniProtKB-KW"/>
</dbReference>
<dbReference type="EMBL" id="CP002056">
    <property type="protein sequence ID" value="ADI30476.1"/>
    <property type="molecule type" value="Genomic_DNA"/>
</dbReference>
<comment type="function">
    <text evidence="13">Plays a critical role in the incorporation of lipoproteins in the outer membrane after they are released by the LolA protein.</text>
</comment>
<accession>D7DKN0</accession>
<evidence type="ECO:0000256" key="11">
    <source>
        <dbReference type="ARBA" id="ARBA00023237"/>
    </source>
</evidence>
<reference evidence="15 16" key="2">
    <citation type="journal article" date="2011" name="J. Bacteriol.">
        <title>Genomes of three methylotrophs from a single niche uncover genetic and metabolic divergence of Methylophilaceae.</title>
        <authorList>
            <person name="Lapidus A."/>
            <person name="Clum A."/>
            <person name="Labutti K."/>
            <person name="Kaluzhnaya M.G."/>
            <person name="Lim S."/>
            <person name="Beck D.A."/>
            <person name="Glavina Del Rio T."/>
            <person name="Nolan M."/>
            <person name="Mavromatis K."/>
            <person name="Huntemann M."/>
            <person name="Lucas S."/>
            <person name="Lidstrom M.E."/>
            <person name="Ivanova N."/>
            <person name="Chistoserdova L."/>
        </authorList>
    </citation>
    <scope>NUCLEOTIDE SEQUENCE [LARGE SCALE GENOMIC DNA]</scope>
    <source>
        <strain evidence="15 16">301</strain>
    </source>
</reference>
<proteinExistence type="inferred from homology"/>
<feature type="chain" id="PRO_5008952678" description="Outer-membrane lipoprotein LolB" evidence="14">
    <location>
        <begin position="17"/>
        <end position="213"/>
    </location>
</feature>
<sequence>MFARLFFAFSFIATMAGCTTLPKPEVNPNSASQARHQAHLQEIAGIDQFSIKGRIGVQAEGKGFSGSLTWQHSKINDDIALYSPLGGQLASIKKTSENVTLEDAKGNSITAADAETLTQKTLGWQLPLAGLADWSLGRPSSSTIQASTWNEQGYLSTLKQDGWDIQYENYANQNGHFLPSKILLRNDKVYLKLLVESWSRITDSSTANSNSSN</sequence>
<dbReference type="CDD" id="cd16326">
    <property type="entry name" value="LolB"/>
    <property type="match status" value="1"/>
</dbReference>
<dbReference type="OrthoDB" id="9797618at2"/>
<evidence type="ECO:0000256" key="5">
    <source>
        <dbReference type="ARBA" id="ARBA00022448"/>
    </source>
</evidence>
<dbReference type="STRING" id="666681.M301_2107"/>
<evidence type="ECO:0000313" key="16">
    <source>
        <dbReference type="Proteomes" id="UP000000383"/>
    </source>
</evidence>
<protein>
    <recommendedName>
        <fullName evidence="4 13">Outer-membrane lipoprotein LolB</fullName>
    </recommendedName>
</protein>
<dbReference type="Pfam" id="PF03550">
    <property type="entry name" value="LolB"/>
    <property type="match status" value="1"/>
</dbReference>
<evidence type="ECO:0000313" key="15">
    <source>
        <dbReference type="EMBL" id="ADI30476.1"/>
    </source>
</evidence>
<reference evidence="16" key="1">
    <citation type="submission" date="2010-05" db="EMBL/GenBank/DDBJ databases">
        <title>Complete sequence of Methylotenera sp. 301.</title>
        <authorList>
            <person name="Lucas S."/>
            <person name="Copeland A."/>
            <person name="Lapidus A."/>
            <person name="Cheng J.-F."/>
            <person name="Bruce D."/>
            <person name="Goodwin L."/>
            <person name="Pitluck S."/>
            <person name="Clum A."/>
            <person name="Land M."/>
            <person name="Hauser L."/>
            <person name="Kyrpides N."/>
            <person name="Ivanova N."/>
            <person name="Chistoservova L."/>
            <person name="Kalyuzhnaya M."/>
            <person name="Woyke T."/>
        </authorList>
    </citation>
    <scope>NUCLEOTIDE SEQUENCE [LARGE SCALE GENOMIC DNA]</scope>
    <source>
        <strain evidence="16">301</strain>
    </source>
</reference>
<dbReference type="GO" id="GO:0044874">
    <property type="term" value="P:lipoprotein localization to outer membrane"/>
    <property type="evidence" value="ECO:0007669"/>
    <property type="project" value="UniProtKB-UniRule"/>
</dbReference>
<feature type="signal peptide" evidence="14">
    <location>
        <begin position="1"/>
        <end position="16"/>
    </location>
</feature>
<comment type="subunit">
    <text evidence="3 13">Monomer.</text>
</comment>
<comment type="subcellular location">
    <subcellularLocation>
        <location evidence="1 13">Cell outer membrane</location>
        <topology evidence="1 13">Lipid-anchor</topology>
    </subcellularLocation>
</comment>
<dbReference type="KEGG" id="meh:M301_2107"/>
<dbReference type="GO" id="GO:0009279">
    <property type="term" value="C:cell outer membrane"/>
    <property type="evidence" value="ECO:0007669"/>
    <property type="project" value="UniProtKB-SubCell"/>
</dbReference>
<dbReference type="HOGENOM" id="CLU_092816_2_1_4"/>